<dbReference type="PANTHER" id="PTHR30419:SF30">
    <property type="entry name" value="LYSR FAMILY TRANSCRIPTIONAL REGULATOR"/>
    <property type="match status" value="1"/>
</dbReference>
<dbReference type="PRINTS" id="PR00039">
    <property type="entry name" value="HTHLYSR"/>
</dbReference>
<proteinExistence type="inferred from homology"/>
<dbReference type="InterPro" id="IPR036390">
    <property type="entry name" value="WH_DNA-bd_sf"/>
</dbReference>
<dbReference type="GO" id="GO:0003700">
    <property type="term" value="F:DNA-binding transcription factor activity"/>
    <property type="evidence" value="ECO:0007669"/>
    <property type="project" value="InterPro"/>
</dbReference>
<evidence type="ECO:0000256" key="4">
    <source>
        <dbReference type="ARBA" id="ARBA00023163"/>
    </source>
</evidence>
<dbReference type="GO" id="GO:0003677">
    <property type="term" value="F:DNA binding"/>
    <property type="evidence" value="ECO:0007669"/>
    <property type="project" value="UniProtKB-KW"/>
</dbReference>
<protein>
    <recommendedName>
        <fullName evidence="5">HTH lysR-type domain-containing protein</fullName>
    </recommendedName>
</protein>
<gene>
    <name evidence="6" type="ORF">BOO69_17335</name>
</gene>
<keyword evidence="2" id="KW-0805">Transcription regulation</keyword>
<evidence type="ECO:0000256" key="1">
    <source>
        <dbReference type="ARBA" id="ARBA00009437"/>
    </source>
</evidence>
<dbReference type="Pfam" id="PF00126">
    <property type="entry name" value="HTH_1"/>
    <property type="match status" value="1"/>
</dbReference>
<evidence type="ECO:0000313" key="6">
    <source>
        <dbReference type="EMBL" id="APE44973.1"/>
    </source>
</evidence>
<evidence type="ECO:0000256" key="2">
    <source>
        <dbReference type="ARBA" id="ARBA00023015"/>
    </source>
</evidence>
<dbReference type="AlphaFoldDB" id="A0A1J0WL06"/>
<dbReference type="GO" id="GO:0005829">
    <property type="term" value="C:cytosol"/>
    <property type="evidence" value="ECO:0007669"/>
    <property type="project" value="TreeGrafter"/>
</dbReference>
<comment type="similarity">
    <text evidence="1">Belongs to the LysR transcriptional regulatory family.</text>
</comment>
<dbReference type="InterPro" id="IPR036388">
    <property type="entry name" value="WH-like_DNA-bd_sf"/>
</dbReference>
<evidence type="ECO:0000259" key="5">
    <source>
        <dbReference type="PROSITE" id="PS50931"/>
    </source>
</evidence>
<organism evidence="6 7">
    <name type="scientific">Sulfitobacter alexandrii</name>
    <dbReference type="NCBI Taxonomy" id="1917485"/>
    <lineage>
        <taxon>Bacteria</taxon>
        <taxon>Pseudomonadati</taxon>
        <taxon>Pseudomonadota</taxon>
        <taxon>Alphaproteobacteria</taxon>
        <taxon>Rhodobacterales</taxon>
        <taxon>Roseobacteraceae</taxon>
        <taxon>Sulfitobacter</taxon>
    </lineage>
</organism>
<reference evidence="6 7" key="1">
    <citation type="submission" date="2016-11" db="EMBL/GenBank/DDBJ databases">
        <title>Complete genome sequence of Sulfitobacter sp. AM1-D1, a toxic bacteria associated with marine dinoflagellate Alexandrium minutum in East China Sea.</title>
        <authorList>
            <person name="Yang Q."/>
            <person name="Zhang X."/>
            <person name="Tian X."/>
        </authorList>
    </citation>
    <scope>NUCLEOTIDE SEQUENCE [LARGE SCALE GENOMIC DNA]</scope>
    <source>
        <strain evidence="6 7">AM1-D1</strain>
    </source>
</reference>
<keyword evidence="3" id="KW-0238">DNA-binding</keyword>
<dbReference type="PROSITE" id="PS50931">
    <property type="entry name" value="HTH_LYSR"/>
    <property type="match status" value="1"/>
</dbReference>
<dbReference type="CDD" id="cd05466">
    <property type="entry name" value="PBP2_LTTR_substrate"/>
    <property type="match status" value="1"/>
</dbReference>
<dbReference type="Gene3D" id="1.10.10.10">
    <property type="entry name" value="Winged helix-like DNA-binding domain superfamily/Winged helix DNA-binding domain"/>
    <property type="match status" value="1"/>
</dbReference>
<dbReference type="Proteomes" id="UP000181897">
    <property type="component" value="Chromosome"/>
</dbReference>
<dbReference type="PANTHER" id="PTHR30419">
    <property type="entry name" value="HTH-TYPE TRANSCRIPTIONAL REGULATOR YBHD"/>
    <property type="match status" value="1"/>
</dbReference>
<keyword evidence="7" id="KW-1185">Reference proteome</keyword>
<dbReference type="Gene3D" id="3.40.190.10">
    <property type="entry name" value="Periplasmic binding protein-like II"/>
    <property type="match status" value="2"/>
</dbReference>
<evidence type="ECO:0000313" key="7">
    <source>
        <dbReference type="Proteomes" id="UP000181897"/>
    </source>
</evidence>
<dbReference type="OrthoDB" id="9791253at2"/>
<dbReference type="KEGG" id="suam:BOO69_17335"/>
<dbReference type="InterPro" id="IPR005119">
    <property type="entry name" value="LysR_subst-bd"/>
</dbReference>
<sequence length="301" mass="33087">MIGKMVTLKQLEGFVCVVDVGSFRKAAEVLGTTQPNISNRIATLEQHLGVVLMHRTPGSVRLTDKGQELLVAARQVLRAAEAFVSVADRKDLISHRLRLGVTELIACTWLHPFLRRFREEYPTVTVQLDVDLSTEVARRLSEGQTDLILTAGPSSINEGAAVPIGTYPYSWFAAPDVSRRLEGHSTLAEVMKGPVLIHSRQSSAARELVAHCEARSYRMDRLVYSSSLASALQMAIDSMGVALLPKALARNRVRDSALVEVPCDWLPTALEFHARFDTARAPGFVRFAAELAAQISAERDD</sequence>
<dbReference type="InterPro" id="IPR050950">
    <property type="entry name" value="HTH-type_LysR_regulators"/>
</dbReference>
<dbReference type="EMBL" id="CP018076">
    <property type="protein sequence ID" value="APE44973.1"/>
    <property type="molecule type" value="Genomic_DNA"/>
</dbReference>
<accession>A0A1J0WL06</accession>
<dbReference type="FunFam" id="1.10.10.10:FF:000001">
    <property type="entry name" value="LysR family transcriptional regulator"/>
    <property type="match status" value="1"/>
</dbReference>
<dbReference type="InterPro" id="IPR000847">
    <property type="entry name" value="LysR_HTH_N"/>
</dbReference>
<dbReference type="SUPFAM" id="SSF53850">
    <property type="entry name" value="Periplasmic binding protein-like II"/>
    <property type="match status" value="1"/>
</dbReference>
<dbReference type="Pfam" id="PF03466">
    <property type="entry name" value="LysR_substrate"/>
    <property type="match status" value="1"/>
</dbReference>
<dbReference type="STRING" id="1917485.BOO69_17335"/>
<name>A0A1J0WL06_9RHOB</name>
<evidence type="ECO:0000256" key="3">
    <source>
        <dbReference type="ARBA" id="ARBA00023125"/>
    </source>
</evidence>
<feature type="domain" description="HTH lysR-type" evidence="5">
    <location>
        <begin position="6"/>
        <end position="63"/>
    </location>
</feature>
<dbReference type="SUPFAM" id="SSF46785">
    <property type="entry name" value="Winged helix' DNA-binding domain"/>
    <property type="match status" value="1"/>
</dbReference>
<keyword evidence="4" id="KW-0804">Transcription</keyword>